<protein>
    <submittedName>
        <fullName evidence="1">Uncharacterized protein</fullName>
    </submittedName>
</protein>
<dbReference type="AlphaFoldDB" id="A0A6M0IFP7"/>
<accession>A0A6M0IFP7</accession>
<organism evidence="1 2">
    <name type="scientific">Spirosoma agri</name>
    <dbReference type="NCBI Taxonomy" id="1987381"/>
    <lineage>
        <taxon>Bacteria</taxon>
        <taxon>Pseudomonadati</taxon>
        <taxon>Bacteroidota</taxon>
        <taxon>Cytophagia</taxon>
        <taxon>Cytophagales</taxon>
        <taxon>Cytophagaceae</taxon>
        <taxon>Spirosoma</taxon>
    </lineage>
</organism>
<dbReference type="RefSeq" id="WP_164036677.1">
    <property type="nucleotide sequence ID" value="NZ_JAAGNZ010000001.1"/>
</dbReference>
<keyword evidence="2" id="KW-1185">Reference proteome</keyword>
<reference evidence="1 2" key="1">
    <citation type="submission" date="2020-02" db="EMBL/GenBank/DDBJ databases">
        <title>Draft genome sequence of two Spirosoma agri KCTC 52727 and Spirosoma terrae KCTC 52035.</title>
        <authorList>
            <person name="Rojas J."/>
            <person name="Ambika Manirajan B."/>
            <person name="Ratering S."/>
            <person name="Suarez C."/>
            <person name="Schnell S."/>
        </authorList>
    </citation>
    <scope>NUCLEOTIDE SEQUENCE [LARGE SCALE GENOMIC DNA]</scope>
    <source>
        <strain evidence="1 2">KCTC 52727</strain>
    </source>
</reference>
<gene>
    <name evidence="1" type="ORF">GK091_09435</name>
</gene>
<proteinExistence type="predicted"/>
<dbReference type="EMBL" id="JAAGNZ010000001">
    <property type="protein sequence ID" value="NEU67099.1"/>
    <property type="molecule type" value="Genomic_DNA"/>
</dbReference>
<evidence type="ECO:0000313" key="1">
    <source>
        <dbReference type="EMBL" id="NEU67099.1"/>
    </source>
</evidence>
<name>A0A6M0IFP7_9BACT</name>
<sequence length="77" mass="9040">MARELTIDEELEELKRELDERKSAYPALTRGTKPALKREEATRRLTRLESVIKRLERLKQTMQPAPQGLLFTDEETD</sequence>
<evidence type="ECO:0000313" key="2">
    <source>
        <dbReference type="Proteomes" id="UP000477386"/>
    </source>
</evidence>
<comment type="caution">
    <text evidence="1">The sequence shown here is derived from an EMBL/GenBank/DDBJ whole genome shotgun (WGS) entry which is preliminary data.</text>
</comment>
<dbReference type="Proteomes" id="UP000477386">
    <property type="component" value="Unassembled WGS sequence"/>
</dbReference>